<comment type="caution">
    <text evidence="2">The sequence shown here is derived from an EMBL/GenBank/DDBJ whole genome shotgun (WGS) entry which is preliminary data.</text>
</comment>
<accession>A0ABR4IY89</accession>
<sequence length="143" mass="15625">MRFLLTLLIALFAVMASGSHQVRCAGRAIAAPVNGLADCVTYLRWVADGVLWSPGPKPPKEHTLGPNSCEPVVCIHGAQVRWCNDDTKNPRTMKVVHMAEGANVLLHECQDTWKGERVAGGVLSHPDKWSLVVQSHEDCRPGH</sequence>
<keyword evidence="3" id="KW-1185">Reference proteome</keyword>
<reference evidence="2 3" key="1">
    <citation type="submission" date="2024-07" db="EMBL/GenBank/DDBJ databases">
        <title>Section-level genome sequencing and comparative genomics of Aspergillus sections Usti and Cavernicolus.</title>
        <authorList>
            <consortium name="Lawrence Berkeley National Laboratory"/>
            <person name="Nybo J.L."/>
            <person name="Vesth T.C."/>
            <person name="Theobald S."/>
            <person name="Frisvad J.C."/>
            <person name="Larsen T.O."/>
            <person name="Kjaerboelling I."/>
            <person name="Rothschild-Mancinelli K."/>
            <person name="Lyhne E.K."/>
            <person name="Kogle M.E."/>
            <person name="Barry K."/>
            <person name="Clum A."/>
            <person name="Na H."/>
            <person name="Ledsgaard L."/>
            <person name="Lin J."/>
            <person name="Lipzen A."/>
            <person name="Kuo A."/>
            <person name="Riley R."/>
            <person name="Mondo S."/>
            <person name="LaButti K."/>
            <person name="Haridas S."/>
            <person name="Pangalinan J."/>
            <person name="Salamov A.A."/>
            <person name="Simmons B.A."/>
            <person name="Magnuson J.K."/>
            <person name="Chen J."/>
            <person name="Drula E."/>
            <person name="Henrissat B."/>
            <person name="Wiebenga A."/>
            <person name="Lubbers R.J."/>
            <person name="Gomes A.C."/>
            <person name="Makela M.R."/>
            <person name="Stajich J."/>
            <person name="Grigoriev I.V."/>
            <person name="Mortensen U.H."/>
            <person name="De vries R.P."/>
            <person name="Baker S.E."/>
            <person name="Andersen M.R."/>
        </authorList>
    </citation>
    <scope>NUCLEOTIDE SEQUENCE [LARGE SCALE GENOMIC DNA]</scope>
    <source>
        <strain evidence="2 3">CBS 600.67</strain>
    </source>
</reference>
<dbReference type="Proteomes" id="UP001610335">
    <property type="component" value="Unassembled WGS sequence"/>
</dbReference>
<evidence type="ECO:0000313" key="3">
    <source>
        <dbReference type="Proteomes" id="UP001610335"/>
    </source>
</evidence>
<dbReference type="PANTHER" id="PTHR35605:SF1">
    <property type="entry name" value="ECP2 EFFECTOR PROTEIN DOMAIN-CONTAINING PROTEIN-RELATED"/>
    <property type="match status" value="1"/>
</dbReference>
<evidence type="ECO:0000256" key="1">
    <source>
        <dbReference type="SAM" id="SignalP"/>
    </source>
</evidence>
<proteinExistence type="predicted"/>
<keyword evidence="1" id="KW-0732">Signal</keyword>
<evidence type="ECO:0000313" key="2">
    <source>
        <dbReference type="EMBL" id="KAL2831793.1"/>
    </source>
</evidence>
<name>A0ABR4IY89_9EURO</name>
<protein>
    <recommendedName>
        <fullName evidence="4">Secreted protein</fullName>
    </recommendedName>
</protein>
<feature type="chain" id="PRO_5046617890" description="Secreted protein" evidence="1">
    <location>
        <begin position="20"/>
        <end position="143"/>
    </location>
</feature>
<gene>
    <name evidence="2" type="ORF">BDW59DRAFT_157748</name>
</gene>
<feature type="signal peptide" evidence="1">
    <location>
        <begin position="1"/>
        <end position="19"/>
    </location>
</feature>
<dbReference type="EMBL" id="JBFXLS010000008">
    <property type="protein sequence ID" value="KAL2831793.1"/>
    <property type="molecule type" value="Genomic_DNA"/>
</dbReference>
<evidence type="ECO:0008006" key="4">
    <source>
        <dbReference type="Google" id="ProtNLM"/>
    </source>
</evidence>
<dbReference type="PANTHER" id="PTHR35605">
    <property type="entry name" value="ECP2 EFFECTOR PROTEIN DOMAIN-CONTAINING PROTEIN-RELATED"/>
    <property type="match status" value="1"/>
</dbReference>
<organism evidence="2 3">
    <name type="scientific">Aspergillus cavernicola</name>
    <dbReference type="NCBI Taxonomy" id="176166"/>
    <lineage>
        <taxon>Eukaryota</taxon>
        <taxon>Fungi</taxon>
        <taxon>Dikarya</taxon>
        <taxon>Ascomycota</taxon>
        <taxon>Pezizomycotina</taxon>
        <taxon>Eurotiomycetes</taxon>
        <taxon>Eurotiomycetidae</taxon>
        <taxon>Eurotiales</taxon>
        <taxon>Aspergillaceae</taxon>
        <taxon>Aspergillus</taxon>
        <taxon>Aspergillus subgen. Nidulantes</taxon>
    </lineage>
</organism>